<dbReference type="RefSeq" id="XP_025376480.1">
    <property type="nucleotide sequence ID" value="XM_025522079.1"/>
</dbReference>
<dbReference type="Gene3D" id="3.30.360.10">
    <property type="entry name" value="Dihydrodipicolinate Reductase, domain 2"/>
    <property type="match status" value="1"/>
</dbReference>
<dbReference type="InterPro" id="IPR000683">
    <property type="entry name" value="Gfo/Idh/MocA-like_OxRdtase_N"/>
</dbReference>
<evidence type="ECO:0008006" key="5">
    <source>
        <dbReference type="Google" id="ProtNLM"/>
    </source>
</evidence>
<dbReference type="EMBL" id="KZ819637">
    <property type="protein sequence ID" value="PWN89282.1"/>
    <property type="molecule type" value="Genomic_DNA"/>
</dbReference>
<dbReference type="Proteomes" id="UP000245768">
    <property type="component" value="Unassembled WGS sequence"/>
</dbReference>
<feature type="domain" description="Gfo/Idh/MocA-like oxidoreductase N-terminal" evidence="1">
    <location>
        <begin position="8"/>
        <end position="156"/>
    </location>
</feature>
<dbReference type="PANTHER" id="PTHR43249:SF1">
    <property type="entry name" value="D-GLUCOSIDE 3-DEHYDROGENASE"/>
    <property type="match status" value="1"/>
</dbReference>
<dbReference type="GeneID" id="37043995"/>
<accession>A0A316YJB2</accession>
<dbReference type="Pfam" id="PF01408">
    <property type="entry name" value="GFO_IDH_MocA"/>
    <property type="match status" value="1"/>
</dbReference>
<dbReference type="AlphaFoldDB" id="A0A316YJB2"/>
<gene>
    <name evidence="3" type="ORF">FA10DRAFT_267855</name>
</gene>
<dbReference type="Pfam" id="PF08635">
    <property type="entry name" value="ox_reductase_C"/>
    <property type="match status" value="1"/>
</dbReference>
<dbReference type="SUPFAM" id="SSF55347">
    <property type="entry name" value="Glyceraldehyde-3-phosphate dehydrogenase-like, C-terminal domain"/>
    <property type="match status" value="1"/>
</dbReference>
<evidence type="ECO:0000259" key="1">
    <source>
        <dbReference type="Pfam" id="PF01408"/>
    </source>
</evidence>
<protein>
    <recommendedName>
        <fullName evidence="5">NAD(P)-binding protein</fullName>
    </recommendedName>
</protein>
<feature type="domain" description="Oxidoreductase putative C-terminal" evidence="2">
    <location>
        <begin position="174"/>
        <end position="319"/>
    </location>
</feature>
<proteinExistence type="predicted"/>
<evidence type="ECO:0000313" key="3">
    <source>
        <dbReference type="EMBL" id="PWN89282.1"/>
    </source>
</evidence>
<dbReference type="InterPro" id="IPR052515">
    <property type="entry name" value="Gfo/Idh/MocA_Oxidoreductase"/>
</dbReference>
<dbReference type="PANTHER" id="PTHR43249">
    <property type="entry name" value="UDP-N-ACETYL-2-AMINO-2-DEOXY-D-GLUCURONATE OXIDASE"/>
    <property type="match status" value="1"/>
</dbReference>
<name>A0A316YJB2_9BASI</name>
<dbReference type="OrthoDB" id="10250282at2759"/>
<keyword evidence="4" id="KW-1185">Reference proteome</keyword>
<dbReference type="InParanoid" id="A0A316YJB2"/>
<sequence length="402" mass="44617">MEVAAKSFNVVVVGAGEINFGSREGSWNHTRRLEALLGHQLLVVALVDPNLERARGRIADKRASQERHVAAAWAATEAFADVASAGHCLTTVPGRNIDLVVLGCPPHFRGTTLKGSDTDVEALSVFGYRARTFLVEKPIAALDPVAGQCEKVVNLFSAWQQRSRGFVGVGYMLRYLKAVTKMQEILEANQLVPTCINARYFMAYPEAQKLAWWNKAASCGPIVEQATHFCDLIRFFAGVDNDALLETVRATAVEHSDEAGRLSRLAFDEEAAVAAQDRVPRVTTAFWRHRRGTIASLCHGITLHSGAYDTQIELLADGWVMRLKDAYTRSPSLSIRGPHSEKEDIVTFKDDDPFTTQLEALVYAVRGLQKPGLPSWPLSSFEDAFKTYELTWQIRRASERDR</sequence>
<dbReference type="GO" id="GO:0000166">
    <property type="term" value="F:nucleotide binding"/>
    <property type="evidence" value="ECO:0007669"/>
    <property type="project" value="InterPro"/>
</dbReference>
<dbReference type="InterPro" id="IPR013944">
    <property type="entry name" value="OxRdtase_put_C"/>
</dbReference>
<dbReference type="Gene3D" id="3.40.50.720">
    <property type="entry name" value="NAD(P)-binding Rossmann-like Domain"/>
    <property type="match status" value="1"/>
</dbReference>
<reference evidence="3 4" key="1">
    <citation type="journal article" date="2018" name="Mol. Biol. Evol.">
        <title>Broad Genomic Sampling Reveals a Smut Pathogenic Ancestry of the Fungal Clade Ustilaginomycotina.</title>
        <authorList>
            <person name="Kijpornyongpan T."/>
            <person name="Mondo S.J."/>
            <person name="Barry K."/>
            <person name="Sandor L."/>
            <person name="Lee J."/>
            <person name="Lipzen A."/>
            <person name="Pangilinan J."/>
            <person name="LaButti K."/>
            <person name="Hainaut M."/>
            <person name="Henrissat B."/>
            <person name="Grigoriev I.V."/>
            <person name="Spatafora J.W."/>
            <person name="Aime M.C."/>
        </authorList>
    </citation>
    <scope>NUCLEOTIDE SEQUENCE [LARGE SCALE GENOMIC DNA]</scope>
    <source>
        <strain evidence="3 4">MCA 4198</strain>
    </source>
</reference>
<evidence type="ECO:0000313" key="4">
    <source>
        <dbReference type="Proteomes" id="UP000245768"/>
    </source>
</evidence>
<evidence type="ECO:0000259" key="2">
    <source>
        <dbReference type="Pfam" id="PF08635"/>
    </source>
</evidence>
<organism evidence="3 4">
    <name type="scientific">Acaromyces ingoldii</name>
    <dbReference type="NCBI Taxonomy" id="215250"/>
    <lineage>
        <taxon>Eukaryota</taxon>
        <taxon>Fungi</taxon>
        <taxon>Dikarya</taxon>
        <taxon>Basidiomycota</taxon>
        <taxon>Ustilaginomycotina</taxon>
        <taxon>Exobasidiomycetes</taxon>
        <taxon>Exobasidiales</taxon>
        <taxon>Cryptobasidiaceae</taxon>
        <taxon>Acaromyces</taxon>
    </lineage>
</organism>
<dbReference type="STRING" id="215250.A0A316YJB2"/>